<dbReference type="AlphaFoldDB" id="A0A9P0HQI8"/>
<dbReference type="EMBL" id="OV725082">
    <property type="protein sequence ID" value="CAH1405937.1"/>
    <property type="molecule type" value="Genomic_DNA"/>
</dbReference>
<protein>
    <submittedName>
        <fullName evidence="1">Uncharacterized protein</fullName>
    </submittedName>
</protein>
<gene>
    <name evidence="1" type="ORF">NEZAVI_LOCUS13992</name>
</gene>
<sequence>MSLKEVHGAALTGRATHGTKESFAAHESELVELCSGTNAVSSSCIVQNPKYVQKSHNGNGNLRRINGLRIEIYNV</sequence>
<evidence type="ECO:0000313" key="2">
    <source>
        <dbReference type="Proteomes" id="UP001152798"/>
    </source>
</evidence>
<dbReference type="Proteomes" id="UP001152798">
    <property type="component" value="Chromosome 6"/>
</dbReference>
<accession>A0A9P0HQI8</accession>
<evidence type="ECO:0000313" key="1">
    <source>
        <dbReference type="EMBL" id="CAH1405937.1"/>
    </source>
</evidence>
<name>A0A9P0HQI8_NEZVI</name>
<proteinExistence type="predicted"/>
<organism evidence="1 2">
    <name type="scientific">Nezara viridula</name>
    <name type="common">Southern green stink bug</name>
    <name type="synonym">Cimex viridulus</name>
    <dbReference type="NCBI Taxonomy" id="85310"/>
    <lineage>
        <taxon>Eukaryota</taxon>
        <taxon>Metazoa</taxon>
        <taxon>Ecdysozoa</taxon>
        <taxon>Arthropoda</taxon>
        <taxon>Hexapoda</taxon>
        <taxon>Insecta</taxon>
        <taxon>Pterygota</taxon>
        <taxon>Neoptera</taxon>
        <taxon>Paraneoptera</taxon>
        <taxon>Hemiptera</taxon>
        <taxon>Heteroptera</taxon>
        <taxon>Panheteroptera</taxon>
        <taxon>Pentatomomorpha</taxon>
        <taxon>Pentatomoidea</taxon>
        <taxon>Pentatomidae</taxon>
        <taxon>Pentatominae</taxon>
        <taxon>Nezara</taxon>
    </lineage>
</organism>
<keyword evidence="2" id="KW-1185">Reference proteome</keyword>
<reference evidence="1" key="1">
    <citation type="submission" date="2022-01" db="EMBL/GenBank/DDBJ databases">
        <authorList>
            <person name="King R."/>
        </authorList>
    </citation>
    <scope>NUCLEOTIDE SEQUENCE</scope>
</reference>